<evidence type="ECO:0000256" key="6">
    <source>
        <dbReference type="ARBA" id="ARBA00023002"/>
    </source>
</evidence>
<evidence type="ECO:0000256" key="9">
    <source>
        <dbReference type="ARBA" id="ARBA00023136"/>
    </source>
</evidence>
<gene>
    <name evidence="13" type="ordered locus">RSal33209_0894</name>
</gene>
<dbReference type="PANTHER" id="PTHR11351">
    <property type="entry name" value="ACYL-COA DESATURASE"/>
    <property type="match status" value="1"/>
</dbReference>
<dbReference type="HOGENOM" id="CLU_027359_1_1_11"/>
<reference evidence="14" key="1">
    <citation type="journal article" date="2008" name="J. Bacteriol.">
        <title>Genome sequence of the fish pathogen Renibacterium salmoninarum suggests reductive evolution away from an environmental Arthrobacter ancestor.</title>
        <authorList>
            <person name="Wiens G.D."/>
            <person name="Rockey D.D."/>
            <person name="Wu Z."/>
            <person name="Chang J."/>
            <person name="Levy R."/>
            <person name="Crane S."/>
            <person name="Chen D.S."/>
            <person name="Capri G.R."/>
            <person name="Burnett J.R."/>
            <person name="Sudheesh P.S."/>
            <person name="Schipma M.J."/>
            <person name="Burd H."/>
            <person name="Bhattacharyya A."/>
            <person name="Rhodes L.D."/>
            <person name="Kaul R."/>
            <person name="Strom M.S."/>
        </authorList>
    </citation>
    <scope>NUCLEOTIDE SEQUENCE [LARGE SCALE GENOMIC DNA]</scope>
    <source>
        <strain evidence="14">ATCC 33209 / DSM 20767 / JCM 11484 / NBRC 15589 / NCIMB 2235</strain>
    </source>
</reference>
<organism evidence="13 14">
    <name type="scientific">Renibacterium salmoninarum (strain ATCC 33209 / DSM 20767 / JCM 11484 / NBRC 15589 / NCIMB 2235)</name>
    <dbReference type="NCBI Taxonomy" id="288705"/>
    <lineage>
        <taxon>Bacteria</taxon>
        <taxon>Bacillati</taxon>
        <taxon>Actinomycetota</taxon>
        <taxon>Actinomycetes</taxon>
        <taxon>Micrococcales</taxon>
        <taxon>Micrococcaceae</taxon>
        <taxon>Renibacterium</taxon>
    </lineage>
</organism>
<proteinExistence type="inferred from homology"/>
<dbReference type="eggNOG" id="COG1398">
    <property type="taxonomic scope" value="Bacteria"/>
</dbReference>
<accession>A9WQN8</accession>
<evidence type="ECO:0000256" key="5">
    <source>
        <dbReference type="ARBA" id="ARBA00022989"/>
    </source>
</evidence>
<comment type="subcellular location">
    <subcellularLocation>
        <location evidence="1">Membrane</location>
        <topology evidence="1">Multi-pass membrane protein</topology>
    </subcellularLocation>
</comment>
<keyword evidence="5 11" id="KW-1133">Transmembrane helix</keyword>
<feature type="transmembrane region" description="Helical" evidence="11">
    <location>
        <begin position="209"/>
        <end position="232"/>
    </location>
</feature>
<evidence type="ECO:0000256" key="8">
    <source>
        <dbReference type="ARBA" id="ARBA00023098"/>
    </source>
</evidence>
<evidence type="ECO:0000256" key="4">
    <source>
        <dbReference type="ARBA" id="ARBA00022832"/>
    </source>
</evidence>
<feature type="region of interest" description="Disordered" evidence="10">
    <location>
        <begin position="1"/>
        <end position="20"/>
    </location>
</feature>
<dbReference type="Pfam" id="PF00487">
    <property type="entry name" value="FA_desaturase"/>
    <property type="match status" value="1"/>
</dbReference>
<evidence type="ECO:0000256" key="7">
    <source>
        <dbReference type="ARBA" id="ARBA00023004"/>
    </source>
</evidence>
<feature type="transmembrane region" description="Helical" evidence="11">
    <location>
        <begin position="85"/>
        <end position="106"/>
    </location>
</feature>
<evidence type="ECO:0000313" key="13">
    <source>
        <dbReference type="EMBL" id="ABY22637.1"/>
    </source>
</evidence>
<dbReference type="STRING" id="288705.RSal33209_0894"/>
<comment type="similarity">
    <text evidence="2">Belongs to the fatty acid desaturase type 2 family.</text>
</comment>
<keyword evidence="14" id="KW-1185">Reference proteome</keyword>
<evidence type="ECO:0000256" key="1">
    <source>
        <dbReference type="ARBA" id="ARBA00004141"/>
    </source>
</evidence>
<protein>
    <submittedName>
        <fullName evidence="13">Acyl-CoA desaturase</fullName>
    </submittedName>
</protein>
<dbReference type="EMBL" id="CP000910">
    <property type="protein sequence ID" value="ABY22637.1"/>
    <property type="molecule type" value="Genomic_DNA"/>
</dbReference>
<sequence length="345" mass="38654">MEEQMRHRNTESKTVTKPGFRPAKAESAVDLVSHAVDAPEQTGPRPIIHGPRTLTAQLSVYAGVLLPLIALIAAIPLLWGHGLDWVDVGLALVFYLISGLGVTIGFHRYFTHGSFKANRTLRAALAIAGSLSVQGSIITWVADHRRHHAFSDTDGDPHSPWAFGTSPWALTKGFWHAHMGWLFERDVTNRSRFAPDLLKDPMIVQIDKLFPLWVAITLFLPATLGGIISQSWWGFLSAFFWAGLVRVAVLHHVTWSVNSICHMIGERPYASRDKAANFWPLAIVSFGESWHNSHHADPTCARHGVRRGQIDISARTIWIFEKFGWATNIKWPNAERFAKLSIKER</sequence>
<evidence type="ECO:0000256" key="10">
    <source>
        <dbReference type="SAM" id="MobiDB-lite"/>
    </source>
</evidence>
<evidence type="ECO:0000256" key="2">
    <source>
        <dbReference type="ARBA" id="ARBA00008749"/>
    </source>
</evidence>
<dbReference type="PRINTS" id="PR00075">
    <property type="entry name" value="FACDDSATRASE"/>
</dbReference>
<evidence type="ECO:0000313" key="14">
    <source>
        <dbReference type="Proteomes" id="UP000002007"/>
    </source>
</evidence>
<dbReference type="GO" id="GO:0016717">
    <property type="term" value="F:oxidoreductase activity, acting on paired donors, with oxidation of a pair of donors resulting in the reduction of molecular oxygen to two molecules of water"/>
    <property type="evidence" value="ECO:0007669"/>
    <property type="project" value="InterPro"/>
</dbReference>
<dbReference type="AlphaFoldDB" id="A9WQN8"/>
<dbReference type="InterPro" id="IPR005804">
    <property type="entry name" value="FA_desaturase_dom"/>
</dbReference>
<evidence type="ECO:0000256" key="11">
    <source>
        <dbReference type="SAM" id="Phobius"/>
    </source>
</evidence>
<keyword evidence="3 11" id="KW-0812">Transmembrane</keyword>
<dbReference type="Proteomes" id="UP000002007">
    <property type="component" value="Chromosome"/>
</dbReference>
<dbReference type="KEGG" id="rsa:RSal33209_0894"/>
<keyword evidence="7" id="KW-0408">Iron</keyword>
<dbReference type="GO" id="GO:0016020">
    <property type="term" value="C:membrane"/>
    <property type="evidence" value="ECO:0007669"/>
    <property type="project" value="UniProtKB-SubCell"/>
</dbReference>
<keyword evidence="6" id="KW-0560">Oxidoreductase</keyword>
<name>A9WQN8_RENSM</name>
<dbReference type="PANTHER" id="PTHR11351:SF3">
    <property type="entry name" value="BLL4393 PROTEIN"/>
    <property type="match status" value="1"/>
</dbReference>
<evidence type="ECO:0000256" key="3">
    <source>
        <dbReference type="ARBA" id="ARBA00022692"/>
    </source>
</evidence>
<dbReference type="CDD" id="cd03505">
    <property type="entry name" value="Delta9-FADS-like"/>
    <property type="match status" value="1"/>
</dbReference>
<feature type="transmembrane region" description="Helical" evidence="11">
    <location>
        <begin position="58"/>
        <end position="79"/>
    </location>
</feature>
<keyword evidence="8" id="KW-0443">Lipid metabolism</keyword>
<feature type="transmembrane region" description="Helical" evidence="11">
    <location>
        <begin position="238"/>
        <end position="257"/>
    </location>
</feature>
<dbReference type="GO" id="GO:0006631">
    <property type="term" value="P:fatty acid metabolic process"/>
    <property type="evidence" value="ECO:0007669"/>
    <property type="project" value="UniProtKB-KW"/>
</dbReference>
<evidence type="ECO:0000259" key="12">
    <source>
        <dbReference type="Pfam" id="PF00487"/>
    </source>
</evidence>
<feature type="compositionally biased region" description="Basic and acidic residues" evidence="10">
    <location>
        <begin position="1"/>
        <end position="11"/>
    </location>
</feature>
<dbReference type="InterPro" id="IPR015876">
    <property type="entry name" value="Acyl-CoA_DS"/>
</dbReference>
<feature type="domain" description="Fatty acid desaturase" evidence="12">
    <location>
        <begin position="85"/>
        <end position="303"/>
    </location>
</feature>
<keyword evidence="9 11" id="KW-0472">Membrane</keyword>
<keyword evidence="4" id="KW-0276">Fatty acid metabolism</keyword>